<sequence>MDYLNGLIALSRGLERNYRVYTNIHQLTACLCGVERLQFARERSDKRRDQWGAETLLCPVWEVVGGGMSQNEGGASFSVWGFRHLSLPKGPGSTHQGSSPLSVCDGRGDAGVHSHLSYHCLL</sequence>
<dbReference type="Proteomes" id="UP001176941">
    <property type="component" value="Unassembled WGS sequence"/>
</dbReference>
<keyword evidence="2" id="KW-1185">Reference proteome</keyword>
<comment type="caution">
    <text evidence="1">The sequence shown here is derived from an EMBL/GenBank/DDBJ whole genome shotgun (WGS) entry which is preliminary data.</text>
</comment>
<proteinExistence type="predicted"/>
<accession>A0ABN8XMW9</accession>
<dbReference type="EMBL" id="CATKSN020000989">
    <property type="protein sequence ID" value="CAI9150692.1"/>
    <property type="molecule type" value="Genomic_DNA"/>
</dbReference>
<evidence type="ECO:0000313" key="2">
    <source>
        <dbReference type="Proteomes" id="UP001176941"/>
    </source>
</evidence>
<reference evidence="1" key="1">
    <citation type="submission" date="2023-04" db="EMBL/GenBank/DDBJ databases">
        <authorList>
            <consortium name="ELIXIR-Norway"/>
        </authorList>
    </citation>
    <scope>NUCLEOTIDE SEQUENCE [LARGE SCALE GENOMIC DNA]</scope>
</reference>
<evidence type="ECO:0000313" key="1">
    <source>
        <dbReference type="EMBL" id="CAI9150692.1"/>
    </source>
</evidence>
<gene>
    <name evidence="1" type="ORF">MRATA1EN1_LOCUS32310</name>
</gene>
<organism evidence="1 2">
    <name type="scientific">Rangifer tarandus platyrhynchus</name>
    <name type="common">Svalbard reindeer</name>
    <dbReference type="NCBI Taxonomy" id="3082113"/>
    <lineage>
        <taxon>Eukaryota</taxon>
        <taxon>Metazoa</taxon>
        <taxon>Chordata</taxon>
        <taxon>Craniata</taxon>
        <taxon>Vertebrata</taxon>
        <taxon>Euteleostomi</taxon>
        <taxon>Mammalia</taxon>
        <taxon>Eutheria</taxon>
        <taxon>Laurasiatheria</taxon>
        <taxon>Artiodactyla</taxon>
        <taxon>Ruminantia</taxon>
        <taxon>Pecora</taxon>
        <taxon>Cervidae</taxon>
        <taxon>Odocoileinae</taxon>
        <taxon>Rangifer</taxon>
    </lineage>
</organism>
<protein>
    <submittedName>
        <fullName evidence="1">Uncharacterized protein</fullName>
    </submittedName>
</protein>
<name>A0ABN8XMW9_RANTA</name>